<name>G3PAQ5_GASAC</name>
<evidence type="ECO:0000256" key="3">
    <source>
        <dbReference type="ARBA" id="ARBA00022692"/>
    </source>
</evidence>
<feature type="transmembrane region" description="Helical" evidence="6">
    <location>
        <begin position="263"/>
        <end position="290"/>
    </location>
</feature>
<dbReference type="InterPro" id="IPR038900">
    <property type="entry name" value="TMC"/>
</dbReference>
<dbReference type="PANTHER" id="PTHR23302:SF4">
    <property type="entry name" value="TRANSMEMBRANE CHANNEL-LIKE PROTEIN 6"/>
    <property type="match status" value="1"/>
</dbReference>
<evidence type="ECO:0000313" key="9">
    <source>
        <dbReference type="Ensembl" id="ENSGACP00000014679.2"/>
    </source>
</evidence>
<evidence type="ECO:0000313" key="10">
    <source>
        <dbReference type="Proteomes" id="UP000007635"/>
    </source>
</evidence>
<keyword evidence="3 6" id="KW-0812">Transmembrane</keyword>
<evidence type="ECO:0000256" key="5">
    <source>
        <dbReference type="ARBA" id="ARBA00023136"/>
    </source>
</evidence>
<feature type="transmembrane region" description="Helical" evidence="6">
    <location>
        <begin position="665"/>
        <end position="690"/>
    </location>
</feature>
<evidence type="ECO:0000256" key="6">
    <source>
        <dbReference type="RuleBase" id="RU310713"/>
    </source>
</evidence>
<evidence type="ECO:0000256" key="4">
    <source>
        <dbReference type="ARBA" id="ARBA00022989"/>
    </source>
</evidence>
<dbReference type="GO" id="GO:0008381">
    <property type="term" value="F:mechanosensitive monoatomic ion channel activity"/>
    <property type="evidence" value="ECO:0007669"/>
    <property type="project" value="TreeGrafter"/>
</dbReference>
<keyword evidence="4 6" id="KW-1133">Transmembrane helix</keyword>
<feature type="region of interest" description="Disordered" evidence="7">
    <location>
        <begin position="118"/>
        <end position="149"/>
    </location>
</feature>
<keyword evidence="10" id="KW-1185">Reference proteome</keyword>
<feature type="transmembrane region" description="Helical" evidence="6">
    <location>
        <begin position="528"/>
        <end position="548"/>
    </location>
</feature>
<dbReference type="Ensembl" id="ENSGACT00000014706.2">
    <property type="protein sequence ID" value="ENSGACP00000014679.2"/>
    <property type="gene ID" value="ENSGACG00000011097.2"/>
</dbReference>
<accession>G3PAQ5</accession>
<reference evidence="9" key="3">
    <citation type="submission" date="2025-09" db="UniProtKB">
        <authorList>
            <consortium name="Ensembl"/>
        </authorList>
    </citation>
    <scope>IDENTIFICATION</scope>
</reference>
<dbReference type="eggNOG" id="ENOG502QQB2">
    <property type="taxonomic scope" value="Eukaryota"/>
</dbReference>
<dbReference type="KEGG" id="gat:120827858"/>
<evidence type="ECO:0000256" key="1">
    <source>
        <dbReference type="ARBA" id="ARBA00004141"/>
    </source>
</evidence>
<evidence type="ECO:0000259" key="8">
    <source>
        <dbReference type="Pfam" id="PF07810"/>
    </source>
</evidence>
<feature type="transmembrane region" description="Helical" evidence="6">
    <location>
        <begin position="740"/>
        <end position="759"/>
    </location>
</feature>
<feature type="transmembrane region" description="Helical" evidence="6">
    <location>
        <begin position="487"/>
        <end position="507"/>
    </location>
</feature>
<keyword evidence="5 6" id="KW-0472">Membrane</keyword>
<comment type="subcellular location">
    <subcellularLocation>
        <location evidence="1 6">Membrane</location>
        <topology evidence="1 6">Multi-pass membrane protein</topology>
    </subcellularLocation>
</comment>
<dbReference type="Pfam" id="PF07810">
    <property type="entry name" value="TMC"/>
    <property type="match status" value="1"/>
</dbReference>
<dbReference type="GeneID" id="120827858"/>
<feature type="transmembrane region" description="Helical" evidence="6">
    <location>
        <begin position="360"/>
        <end position="379"/>
    </location>
</feature>
<dbReference type="GO" id="GO:0005886">
    <property type="term" value="C:plasma membrane"/>
    <property type="evidence" value="ECO:0007669"/>
    <property type="project" value="InterPro"/>
</dbReference>
<dbReference type="Bgee" id="ENSGACG00000011097">
    <property type="expression patterns" value="Expressed in spleen and 3 other cell types or tissues"/>
</dbReference>
<dbReference type="OMA" id="WCAETNK"/>
<dbReference type="RefSeq" id="XP_040046932.1">
    <property type="nucleotide sequence ID" value="XM_040190998.1"/>
</dbReference>
<dbReference type="STRING" id="69293.ENSGACP00000014679"/>
<protein>
    <recommendedName>
        <fullName evidence="6">Transmembrane channel-like protein</fullName>
    </recommendedName>
</protein>
<proteinExistence type="inferred from homology"/>
<dbReference type="AlphaFoldDB" id="G3PAQ5"/>
<dbReference type="InParanoid" id="G3PAQ5"/>
<evidence type="ECO:0000256" key="7">
    <source>
        <dbReference type="SAM" id="MobiDB-lite"/>
    </source>
</evidence>
<organism evidence="9 10">
    <name type="scientific">Gasterosteus aculeatus aculeatus</name>
    <name type="common">three-spined stickleback</name>
    <dbReference type="NCBI Taxonomy" id="481459"/>
    <lineage>
        <taxon>Eukaryota</taxon>
        <taxon>Metazoa</taxon>
        <taxon>Chordata</taxon>
        <taxon>Craniata</taxon>
        <taxon>Vertebrata</taxon>
        <taxon>Euteleostomi</taxon>
        <taxon>Actinopterygii</taxon>
        <taxon>Neopterygii</taxon>
        <taxon>Teleostei</taxon>
        <taxon>Neoteleostei</taxon>
        <taxon>Acanthomorphata</taxon>
        <taxon>Eupercaria</taxon>
        <taxon>Perciformes</taxon>
        <taxon>Cottioidei</taxon>
        <taxon>Gasterosteales</taxon>
        <taxon>Gasterosteidae</taxon>
        <taxon>Gasterosteus</taxon>
    </lineage>
</organism>
<reference evidence="9 10" key="1">
    <citation type="journal article" date="2021" name="G3 (Bethesda)">
        <title>Improved contiguity of the threespine stickleback genome using long-read sequencing.</title>
        <authorList>
            <person name="Nath S."/>
            <person name="Shaw D.E."/>
            <person name="White M.A."/>
        </authorList>
    </citation>
    <scope>NUCLEOTIDE SEQUENCE [LARGE SCALE GENOMIC DNA]</scope>
    <source>
        <strain evidence="9 10">Lake Benthic</strain>
    </source>
</reference>
<sequence length="809" mass="91146">MAEPLGAVCLRYRDHSRTMAYGGDICQIDSDSDFENMGDSEPGHDSFQLFVEPAASTQRCPETLQMGVFTGFIGTNAEHQPFPAGGPTRGEPLDVRQPRCLQRNRWSAATLKVLSAMPSRAAAVPRRHQTSSRDSSRPAGTFQSDRELADVEEITSERVQKMSRFTEDTEKQQLVLHLRGLPAGEGMRRLRAAALSLADKKDVRRLVFSDAAQSSLVSRNASCHCRQYVRVCRTWAHCRSGLTSLQLWHSPMKRLSGRFGTGVLSYFLFLRTLLLFNLLLFVILGLFLVFPQAVNPPPPPADPPRPFTGLGLLTGTGDYISHSVMFYGYYTNGVLQTCRPAGSPECESGGPQPGTYSIPAAYFFTIVISFAIICIILVYSMSKSFGRNFQVLASNGNWAVKVFCSWDFKVSKETPVKLQSEKICTQLKELLSEVIRGETKKSWRQRLRRLIVHLAAWATCLSSIFLGALAVYYLSESSFSSKETQPLRLSAGVSALNLLLPSFFNLCAWVENRDSPSVRVYVSIFRNLLLKVSIVGVLGFRWLGRIALEPERLGLLCWESFVGQELYCLLLMDFIFTVLYSFLGEFLWRLFSTKILKRKRMPVFDIARNVLELIYGQTLTWLGMLFTPLLPAVQIIKLFLLFYMKKTSLMLNCQASRKPWRASQMTTVFISLLCFPSFLGAAVSVAYIIWKIKPSSRCGPFRNLTTMFQSGLMRDEQLGNSHPILSWLNWAYNALLEKPLFLFLVAGVFLLVIYIRTQVVDGQKRIISRLEKQIENEGKDKEFLIANLQAVYERSGLVPPHSGSDPSHR</sequence>
<reference evidence="9" key="2">
    <citation type="submission" date="2025-08" db="UniProtKB">
        <authorList>
            <consortium name="Ensembl"/>
        </authorList>
    </citation>
    <scope>IDENTIFICATION</scope>
</reference>
<feature type="transmembrane region" description="Helical" evidence="6">
    <location>
        <begin position="450"/>
        <end position="475"/>
    </location>
</feature>
<dbReference type="Proteomes" id="UP000007635">
    <property type="component" value="Chromosome XI"/>
</dbReference>
<dbReference type="CTD" id="100149241"/>
<evidence type="ECO:0000256" key="2">
    <source>
        <dbReference type="ARBA" id="ARBA00006510"/>
    </source>
</evidence>
<feature type="transmembrane region" description="Helical" evidence="6">
    <location>
        <begin position="568"/>
        <end position="591"/>
    </location>
</feature>
<dbReference type="PANTHER" id="PTHR23302">
    <property type="entry name" value="TRANSMEMBRANE CHANNEL-RELATED"/>
    <property type="match status" value="1"/>
</dbReference>
<dbReference type="InterPro" id="IPR012496">
    <property type="entry name" value="TMC_dom"/>
</dbReference>
<feature type="domain" description="TMC" evidence="8">
    <location>
        <begin position="557"/>
        <end position="663"/>
    </location>
</feature>
<dbReference type="GeneTree" id="ENSGT01050000244894"/>
<comment type="similarity">
    <text evidence="2 6">Belongs to the TMC family.</text>
</comment>